<dbReference type="AlphaFoldDB" id="A0A834BC36"/>
<comment type="caution">
    <text evidence="3">The sequence shown here is derived from an EMBL/GenBank/DDBJ whole genome shotgun (WGS) entry which is preliminary data.</text>
</comment>
<dbReference type="EMBL" id="JABVXQ010000002">
    <property type="protein sequence ID" value="KAF6127088.1"/>
    <property type="molecule type" value="Genomic_DNA"/>
</dbReference>
<feature type="compositionally biased region" description="Basic residues" evidence="1">
    <location>
        <begin position="48"/>
        <end position="58"/>
    </location>
</feature>
<dbReference type="Gene3D" id="3.40.50.300">
    <property type="entry name" value="P-loop containing nucleotide triphosphate hydrolases"/>
    <property type="match status" value="1"/>
</dbReference>
<name>A0A834BC36_9CHIR</name>
<evidence type="ECO:0000256" key="1">
    <source>
        <dbReference type="SAM" id="MobiDB-lite"/>
    </source>
</evidence>
<accession>A0A834BC36</accession>
<dbReference type="GO" id="GO:0005525">
    <property type="term" value="F:GTP binding"/>
    <property type="evidence" value="ECO:0007669"/>
    <property type="project" value="InterPro"/>
</dbReference>
<reference evidence="3 4" key="1">
    <citation type="journal article" date="2020" name="Nature">
        <title>Six reference-quality genomes reveal evolution of bat adaptations.</title>
        <authorList>
            <person name="Jebb D."/>
            <person name="Huang Z."/>
            <person name="Pippel M."/>
            <person name="Hughes G.M."/>
            <person name="Lavrichenko K."/>
            <person name="Devanna P."/>
            <person name="Winkler S."/>
            <person name="Jermiin L.S."/>
            <person name="Skirmuntt E.C."/>
            <person name="Katzourakis A."/>
            <person name="Burkitt-Gray L."/>
            <person name="Ray D.A."/>
            <person name="Sullivan K.A.M."/>
            <person name="Roscito J.G."/>
            <person name="Kirilenko B.M."/>
            <person name="Davalos L.M."/>
            <person name="Corthals A.P."/>
            <person name="Power M.L."/>
            <person name="Jones G."/>
            <person name="Ransome R.D."/>
            <person name="Dechmann D.K.N."/>
            <person name="Locatelli A.G."/>
            <person name="Puechmaille S.J."/>
            <person name="Fedrigo O."/>
            <person name="Jarvis E.D."/>
            <person name="Hiller M."/>
            <person name="Vernes S.C."/>
            <person name="Myers E.W."/>
            <person name="Teeling E.C."/>
        </authorList>
    </citation>
    <scope>NUCLEOTIDE SEQUENCE [LARGE SCALE GENOMIC DNA]</scope>
    <source>
        <strain evidence="3">Bat1K_MPI-CBG_1</strain>
    </source>
</reference>
<organism evidence="3 4">
    <name type="scientific">Phyllostomus discolor</name>
    <name type="common">pale spear-nosed bat</name>
    <dbReference type="NCBI Taxonomy" id="89673"/>
    <lineage>
        <taxon>Eukaryota</taxon>
        <taxon>Metazoa</taxon>
        <taxon>Chordata</taxon>
        <taxon>Craniata</taxon>
        <taxon>Vertebrata</taxon>
        <taxon>Euteleostomi</taxon>
        <taxon>Mammalia</taxon>
        <taxon>Eutheria</taxon>
        <taxon>Laurasiatheria</taxon>
        <taxon>Chiroptera</taxon>
        <taxon>Yangochiroptera</taxon>
        <taxon>Phyllostomidae</taxon>
        <taxon>Phyllostominae</taxon>
        <taxon>Phyllostomus</taxon>
    </lineage>
</organism>
<evidence type="ECO:0000313" key="4">
    <source>
        <dbReference type="Proteomes" id="UP000664940"/>
    </source>
</evidence>
<dbReference type="PANTHER" id="PTHR18884">
    <property type="entry name" value="SEPTIN"/>
    <property type="match status" value="1"/>
</dbReference>
<evidence type="ECO:0000259" key="2">
    <source>
        <dbReference type="PROSITE" id="PS51719"/>
    </source>
</evidence>
<feature type="region of interest" description="Disordered" evidence="1">
    <location>
        <begin position="1"/>
        <end position="20"/>
    </location>
</feature>
<dbReference type="PROSITE" id="PS51719">
    <property type="entry name" value="G_SEPTIN"/>
    <property type="match status" value="1"/>
</dbReference>
<sequence length="296" mass="33139">MNSMSSTCRKRSSSPASVTSLTPGCTAVYTSCRPLGTGEVVGPARAERSRRRQRRGSRHGLWAGTPSLTHLLLPLSPPSLPWLSSLRPLDIEFLQRLCRTVNVVPVIARADSLTIEERENFRRRIQHNLKTHCIDVYPQKCFDEDISDKILNSKIRDRIPFAVVGADREHLVNGKCVLGRKTKWGIIEGQCRYLGEDTGENGLETRVHLIVFGILSSHHVIPVTKPITQEQRPEIKPLFAAGRHQKSCWLSGPQFPHSKNEHDGDSDLTGWLEGAEPPLWTVPSTQKAPYSCTRIC</sequence>
<proteinExistence type="predicted"/>
<dbReference type="InterPro" id="IPR027417">
    <property type="entry name" value="P-loop_NTPase"/>
</dbReference>
<feature type="domain" description="Septin-type G" evidence="2">
    <location>
        <begin position="1"/>
        <end position="231"/>
    </location>
</feature>
<dbReference type="Pfam" id="PF00735">
    <property type="entry name" value="Septin"/>
    <property type="match status" value="1"/>
</dbReference>
<feature type="compositionally biased region" description="Low complexity" evidence="1">
    <location>
        <begin position="1"/>
        <end position="17"/>
    </location>
</feature>
<dbReference type="InterPro" id="IPR030379">
    <property type="entry name" value="G_SEPTIN_dom"/>
</dbReference>
<feature type="region of interest" description="Disordered" evidence="1">
    <location>
        <begin position="40"/>
        <end position="61"/>
    </location>
</feature>
<gene>
    <name evidence="3" type="ORF">HJG60_017037</name>
</gene>
<dbReference type="Proteomes" id="UP000664940">
    <property type="component" value="Unassembled WGS sequence"/>
</dbReference>
<evidence type="ECO:0000313" key="3">
    <source>
        <dbReference type="EMBL" id="KAF6127088.1"/>
    </source>
</evidence>
<protein>
    <recommendedName>
        <fullName evidence="2">Septin-type G domain-containing protein</fullName>
    </recommendedName>
</protein>